<evidence type="ECO:0000256" key="3">
    <source>
        <dbReference type="ARBA" id="ARBA00008553"/>
    </source>
</evidence>
<dbReference type="GO" id="GO:0006412">
    <property type="term" value="P:translation"/>
    <property type="evidence" value="ECO:0007669"/>
    <property type="project" value="InterPro"/>
</dbReference>
<protein>
    <recommendedName>
        <fullName evidence="15">60S ribosomal protein L11</fullName>
    </recommendedName>
</protein>
<dbReference type="NCBIfam" id="NF003258">
    <property type="entry name" value="PRK04219.1"/>
    <property type="match status" value="1"/>
</dbReference>
<feature type="domain" description="Large ribosomal subunit protein uL5 C-terminal" evidence="12">
    <location>
        <begin position="65"/>
        <end position="142"/>
    </location>
</feature>
<dbReference type="Proteomes" id="UP000008983">
    <property type="component" value="Unassembled WGS sequence"/>
</dbReference>
<evidence type="ECO:0000256" key="10">
    <source>
        <dbReference type="RuleBase" id="RU003930"/>
    </source>
</evidence>
<dbReference type="eggNOG" id="KOG0397">
    <property type="taxonomic scope" value="Eukaryota"/>
</dbReference>
<evidence type="ECO:0000256" key="8">
    <source>
        <dbReference type="ARBA" id="ARBA00023242"/>
    </source>
</evidence>
<evidence type="ECO:0008006" key="15">
    <source>
        <dbReference type="Google" id="ProtNLM"/>
    </source>
</evidence>
<dbReference type="SUPFAM" id="SSF55282">
    <property type="entry name" value="RL5-like"/>
    <property type="match status" value="1"/>
</dbReference>
<dbReference type="GO" id="GO:1990904">
    <property type="term" value="C:ribonucleoprotein complex"/>
    <property type="evidence" value="ECO:0007669"/>
    <property type="project" value="UniProtKB-KW"/>
</dbReference>
<evidence type="ECO:0000256" key="6">
    <source>
        <dbReference type="ARBA" id="ARBA00022884"/>
    </source>
</evidence>
<accession>G0QL19</accession>
<evidence type="ECO:0000313" key="13">
    <source>
        <dbReference type="EMBL" id="EGR34075.1"/>
    </source>
</evidence>
<dbReference type="AlphaFoldDB" id="G0QL19"/>
<proteinExistence type="inferred from homology"/>
<dbReference type="InterPro" id="IPR031309">
    <property type="entry name" value="Ribosomal_uL5_C"/>
</dbReference>
<dbReference type="GO" id="GO:0005634">
    <property type="term" value="C:nucleus"/>
    <property type="evidence" value="ECO:0007669"/>
    <property type="project" value="UniProtKB-SubCell"/>
</dbReference>
<evidence type="ECO:0000256" key="1">
    <source>
        <dbReference type="ARBA" id="ARBA00004123"/>
    </source>
</evidence>
<sequence>MSNQQENKMREIRIAKLVINCCVGESGDKLTKAAKVLKDLSGQEPCFSRARYTIRSFGIKRNEKMATHVTIRGDKAQDILERGLRVKEMELRKKNFSKTGNFGFGIQEHIDLGMKYDPYTGIFGMDFYIVLERPGNRVARRRRRCTRLGNNQKITKEECINWFKQRFEGNVY</sequence>
<dbReference type="GO" id="GO:0003735">
    <property type="term" value="F:structural constituent of ribosome"/>
    <property type="evidence" value="ECO:0007669"/>
    <property type="project" value="InterPro"/>
</dbReference>
<comment type="similarity">
    <text evidence="3 10">Belongs to the universal ribosomal protein uL5 family.</text>
</comment>
<dbReference type="STRING" id="857967.G0QL19"/>
<dbReference type="OrthoDB" id="1734943at2759"/>
<keyword evidence="6" id="KW-0694">RNA-binding</keyword>
<evidence type="ECO:0000313" key="14">
    <source>
        <dbReference type="Proteomes" id="UP000008983"/>
    </source>
</evidence>
<dbReference type="PANTHER" id="PTHR11994">
    <property type="entry name" value="60S RIBOSOMAL PROTEIN L11-RELATED"/>
    <property type="match status" value="1"/>
</dbReference>
<dbReference type="InterPro" id="IPR031310">
    <property type="entry name" value="Ribosomal_uL5_N"/>
</dbReference>
<feature type="domain" description="Large ribosomal subunit protein uL5 N-terminal" evidence="11">
    <location>
        <begin position="7"/>
        <end position="60"/>
    </location>
</feature>
<keyword evidence="4" id="KW-0963">Cytoplasm</keyword>
<keyword evidence="9 10" id="KW-0687">Ribonucleoprotein</keyword>
<dbReference type="GO" id="GO:0005840">
    <property type="term" value="C:ribosome"/>
    <property type="evidence" value="ECO:0007669"/>
    <property type="project" value="UniProtKB-KW"/>
</dbReference>
<evidence type="ECO:0000256" key="7">
    <source>
        <dbReference type="ARBA" id="ARBA00022980"/>
    </source>
</evidence>
<evidence type="ECO:0000256" key="5">
    <source>
        <dbReference type="ARBA" id="ARBA00022730"/>
    </source>
</evidence>
<dbReference type="PIRSF" id="PIRSF002161">
    <property type="entry name" value="Ribosomal_L5"/>
    <property type="match status" value="1"/>
</dbReference>
<keyword evidence="5" id="KW-0699">rRNA-binding</keyword>
<gene>
    <name evidence="13" type="ORF">IMG5_024460</name>
</gene>
<dbReference type="OMA" id="MDFYCIM"/>
<keyword evidence="7 10" id="KW-0689">Ribosomal protein</keyword>
<dbReference type="GeneID" id="14910260"/>
<reference evidence="13 14" key="1">
    <citation type="submission" date="2011-07" db="EMBL/GenBank/DDBJ databases">
        <authorList>
            <person name="Coyne R."/>
            <person name="Brami D."/>
            <person name="Johnson J."/>
            <person name="Hostetler J."/>
            <person name="Hannick L."/>
            <person name="Clark T."/>
            <person name="Cassidy-Hanley D."/>
            <person name="Inman J."/>
        </authorList>
    </citation>
    <scope>NUCLEOTIDE SEQUENCE [LARGE SCALE GENOMIC DNA]</scope>
    <source>
        <strain evidence="13 14">G5</strain>
    </source>
</reference>
<dbReference type="InterPro" id="IPR022803">
    <property type="entry name" value="Ribosomal_uL5_dom_sf"/>
</dbReference>
<evidence type="ECO:0000256" key="4">
    <source>
        <dbReference type="ARBA" id="ARBA00022490"/>
    </source>
</evidence>
<dbReference type="GO" id="GO:0019843">
    <property type="term" value="F:rRNA binding"/>
    <property type="evidence" value="ECO:0007669"/>
    <property type="project" value="UniProtKB-KW"/>
</dbReference>
<evidence type="ECO:0000259" key="12">
    <source>
        <dbReference type="Pfam" id="PF00673"/>
    </source>
</evidence>
<organism evidence="13 14">
    <name type="scientific">Ichthyophthirius multifiliis</name>
    <name type="common">White spot disease agent</name>
    <name type="synonym">Ich</name>
    <dbReference type="NCBI Taxonomy" id="5932"/>
    <lineage>
        <taxon>Eukaryota</taxon>
        <taxon>Sar</taxon>
        <taxon>Alveolata</taxon>
        <taxon>Ciliophora</taxon>
        <taxon>Intramacronucleata</taxon>
        <taxon>Oligohymenophorea</taxon>
        <taxon>Hymenostomatida</taxon>
        <taxon>Ophryoglenina</taxon>
        <taxon>Ichthyophthirius</taxon>
    </lineage>
</organism>
<name>G0QL19_ICHMU</name>
<dbReference type="Pfam" id="PF00281">
    <property type="entry name" value="Ribosomal_L5"/>
    <property type="match status" value="1"/>
</dbReference>
<dbReference type="FunCoup" id="G0QL19">
    <property type="interactions" value="324"/>
</dbReference>
<evidence type="ECO:0000256" key="2">
    <source>
        <dbReference type="ARBA" id="ARBA00004496"/>
    </source>
</evidence>
<evidence type="ECO:0000259" key="11">
    <source>
        <dbReference type="Pfam" id="PF00281"/>
    </source>
</evidence>
<dbReference type="RefSeq" id="XP_004039379.1">
    <property type="nucleotide sequence ID" value="XM_004039331.1"/>
</dbReference>
<dbReference type="Gene3D" id="3.30.1440.10">
    <property type="match status" value="1"/>
</dbReference>
<dbReference type="FunFam" id="3.30.1440.10:FF:000004">
    <property type="entry name" value="60S ribosomal protein L11, putative"/>
    <property type="match status" value="1"/>
</dbReference>
<comment type="subcellular location">
    <subcellularLocation>
        <location evidence="2">Cytoplasm</location>
    </subcellularLocation>
    <subcellularLocation>
        <location evidence="1">Nucleus</location>
    </subcellularLocation>
</comment>
<evidence type="ECO:0000256" key="9">
    <source>
        <dbReference type="ARBA" id="ARBA00023274"/>
    </source>
</evidence>
<dbReference type="InParanoid" id="G0QL19"/>
<dbReference type="Pfam" id="PF00673">
    <property type="entry name" value="Ribosomal_L5_C"/>
    <property type="match status" value="1"/>
</dbReference>
<dbReference type="InterPro" id="IPR057266">
    <property type="entry name" value="Ribosomal_uL5_euk/arc-type"/>
</dbReference>
<dbReference type="GO" id="GO:0005737">
    <property type="term" value="C:cytoplasm"/>
    <property type="evidence" value="ECO:0007669"/>
    <property type="project" value="UniProtKB-SubCell"/>
</dbReference>
<dbReference type="EMBL" id="GL983209">
    <property type="protein sequence ID" value="EGR34075.1"/>
    <property type="molecule type" value="Genomic_DNA"/>
</dbReference>
<keyword evidence="8" id="KW-0539">Nucleus</keyword>
<keyword evidence="14" id="KW-1185">Reference proteome</keyword>
<dbReference type="InterPro" id="IPR002132">
    <property type="entry name" value="Ribosomal_uL5"/>
</dbReference>